<dbReference type="Proteomes" id="UP001058860">
    <property type="component" value="Chromosome"/>
</dbReference>
<evidence type="ECO:0008006" key="4">
    <source>
        <dbReference type="Google" id="ProtNLM"/>
    </source>
</evidence>
<name>A0ABY5PCA3_9ACTN</name>
<sequence length="186" mass="20919">MRIAIDIDSTLHHYWDQLSAEARRRFGIDLPYDQQVDWGISRLRPEQLYACIAATHRAESILAAVPYPGAVEAVTSWHEAGHFVHITSHRVTEAHDPTERWLQRIGMPYDELYCSFDKISRCTEIGIDILIDDSPLNLRNAVDAGIVAVTLEHPWNADVREEEDVISAQDWPGLAAALAPVLADGR</sequence>
<reference evidence="3" key="1">
    <citation type="submission" date="2021-11" db="EMBL/GenBank/DDBJ databases">
        <title>Cultivation dependent microbiological survey of springs from the worlds oldest radium mine currently devoted to the extraction of radon-saturated water.</title>
        <authorList>
            <person name="Kapinusova G."/>
            <person name="Smrhova T."/>
            <person name="Strejcek M."/>
            <person name="Suman J."/>
            <person name="Jani K."/>
            <person name="Pajer P."/>
            <person name="Uhlik O."/>
        </authorList>
    </citation>
    <scope>NUCLEOTIDE SEQUENCE [LARGE SCALE GENOMIC DNA]</scope>
    <source>
        <strain evidence="3">J379</strain>
    </source>
</reference>
<comment type="similarity">
    <text evidence="1">Belongs to the 5'(3')-deoxyribonucleotidase family.</text>
</comment>
<protein>
    <recommendedName>
        <fullName evidence="4">Nucleotidase</fullName>
    </recommendedName>
</protein>
<dbReference type="InterPro" id="IPR036412">
    <property type="entry name" value="HAD-like_sf"/>
</dbReference>
<dbReference type="Gene3D" id="3.40.50.1000">
    <property type="entry name" value="HAD superfamily/HAD-like"/>
    <property type="match status" value="1"/>
</dbReference>
<evidence type="ECO:0000256" key="1">
    <source>
        <dbReference type="ARBA" id="ARBA00009589"/>
    </source>
</evidence>
<accession>A0ABY5PCA3</accession>
<evidence type="ECO:0000313" key="3">
    <source>
        <dbReference type="Proteomes" id="UP001058860"/>
    </source>
</evidence>
<evidence type="ECO:0000313" key="2">
    <source>
        <dbReference type="EMBL" id="UUY02155.1"/>
    </source>
</evidence>
<dbReference type="InterPro" id="IPR023214">
    <property type="entry name" value="HAD_sf"/>
</dbReference>
<proteinExistence type="inferred from homology"/>
<gene>
    <name evidence="2" type="ORF">LRS13_15705</name>
</gene>
<dbReference type="InterPro" id="IPR010708">
    <property type="entry name" value="5'(3')-deoxyribonucleotidase"/>
</dbReference>
<dbReference type="Pfam" id="PF06941">
    <property type="entry name" value="NT5C"/>
    <property type="match status" value="1"/>
</dbReference>
<keyword evidence="3" id="KW-1185">Reference proteome</keyword>
<dbReference type="RefSeq" id="WP_353862688.1">
    <property type="nucleotide sequence ID" value="NZ_CP088295.1"/>
</dbReference>
<organism evidence="2 3">
    <name type="scientific">Svornostia abyssi</name>
    <dbReference type="NCBI Taxonomy" id="2898438"/>
    <lineage>
        <taxon>Bacteria</taxon>
        <taxon>Bacillati</taxon>
        <taxon>Actinomycetota</taxon>
        <taxon>Thermoleophilia</taxon>
        <taxon>Solirubrobacterales</taxon>
        <taxon>Baekduiaceae</taxon>
        <taxon>Svornostia</taxon>
    </lineage>
</organism>
<dbReference type="SUPFAM" id="SSF56784">
    <property type="entry name" value="HAD-like"/>
    <property type="match status" value="1"/>
</dbReference>
<dbReference type="EMBL" id="CP088295">
    <property type="protein sequence ID" value="UUY02155.1"/>
    <property type="molecule type" value="Genomic_DNA"/>
</dbReference>